<dbReference type="EMBL" id="NAJO01000025">
    <property type="protein sequence ID" value="OQO03191.1"/>
    <property type="molecule type" value="Genomic_DNA"/>
</dbReference>
<organism evidence="1 2">
    <name type="scientific">Cryoendolithus antarcticus</name>
    <dbReference type="NCBI Taxonomy" id="1507870"/>
    <lineage>
        <taxon>Eukaryota</taxon>
        <taxon>Fungi</taxon>
        <taxon>Dikarya</taxon>
        <taxon>Ascomycota</taxon>
        <taxon>Pezizomycotina</taxon>
        <taxon>Dothideomycetes</taxon>
        <taxon>Dothideomycetidae</taxon>
        <taxon>Cladosporiales</taxon>
        <taxon>Cladosporiaceae</taxon>
        <taxon>Cryoendolithus</taxon>
    </lineage>
</organism>
<evidence type="ECO:0000313" key="1">
    <source>
        <dbReference type="EMBL" id="OQO03191.1"/>
    </source>
</evidence>
<dbReference type="AlphaFoldDB" id="A0A1V8SVX1"/>
<sequence length="169" mass="18916">MVLEHSLGQHATVGGPDFIRVRSSYGHLDISFRRTVRVADNRELNYLPPDLGAHALFGTAKHKHELSGDDKYGEYFFGMNHAEALSIYLHPDDPFAVRIFVEGINAITGRSLGSETKDYIEVHGGRRVRLDGVAAWSTEAHMEVGGHILERRYRSSVAHQLVAVDYDCK</sequence>
<reference evidence="2" key="1">
    <citation type="submission" date="2017-03" db="EMBL/GenBank/DDBJ databases">
        <title>Genomes of endolithic fungi from Antarctica.</title>
        <authorList>
            <person name="Coleine C."/>
            <person name="Masonjones S."/>
            <person name="Stajich J.E."/>
        </authorList>
    </citation>
    <scope>NUCLEOTIDE SEQUENCE [LARGE SCALE GENOMIC DNA]</scope>
    <source>
        <strain evidence="2">CCFEE 5527</strain>
    </source>
</reference>
<dbReference type="STRING" id="1507870.A0A1V8SVX1"/>
<evidence type="ECO:0000313" key="2">
    <source>
        <dbReference type="Proteomes" id="UP000192596"/>
    </source>
</evidence>
<keyword evidence="2" id="KW-1185">Reference proteome</keyword>
<protein>
    <submittedName>
        <fullName evidence="1">Uncharacterized protein</fullName>
    </submittedName>
</protein>
<comment type="caution">
    <text evidence="1">The sequence shown here is derived from an EMBL/GenBank/DDBJ whole genome shotgun (WGS) entry which is preliminary data.</text>
</comment>
<dbReference type="InParanoid" id="A0A1V8SVX1"/>
<gene>
    <name evidence="1" type="ORF">B0A48_11446</name>
</gene>
<name>A0A1V8SVX1_9PEZI</name>
<dbReference type="Proteomes" id="UP000192596">
    <property type="component" value="Unassembled WGS sequence"/>
</dbReference>
<dbReference type="OrthoDB" id="428577at2759"/>
<proteinExistence type="predicted"/>
<accession>A0A1V8SVX1</accession>